<dbReference type="PANTHER" id="PTHR12677:SF59">
    <property type="entry name" value="GOLGI APPARATUS MEMBRANE PROTEIN TVP38-RELATED"/>
    <property type="match status" value="1"/>
</dbReference>
<feature type="transmembrane region" description="Helical" evidence="6">
    <location>
        <begin position="135"/>
        <end position="156"/>
    </location>
</feature>
<dbReference type="Proteomes" id="UP000253490">
    <property type="component" value="Unassembled WGS sequence"/>
</dbReference>
<comment type="similarity">
    <text evidence="6">Belongs to the TVP38/TMEM64 family.</text>
</comment>
<evidence type="ECO:0000256" key="2">
    <source>
        <dbReference type="ARBA" id="ARBA00022475"/>
    </source>
</evidence>
<feature type="transmembrane region" description="Helical" evidence="6">
    <location>
        <begin position="163"/>
        <end position="184"/>
    </location>
</feature>
<dbReference type="InterPro" id="IPR015414">
    <property type="entry name" value="TMEM64"/>
</dbReference>
<name>A0A366IBC1_9FIRM</name>
<protein>
    <recommendedName>
        <fullName evidence="6">TVP38/TMEM64 family membrane protein</fullName>
    </recommendedName>
</protein>
<evidence type="ECO:0000313" key="8">
    <source>
        <dbReference type="EMBL" id="RBP65968.1"/>
    </source>
</evidence>
<keyword evidence="3 6" id="KW-0812">Transmembrane</keyword>
<feature type="domain" description="VTT" evidence="7">
    <location>
        <begin position="68"/>
        <end position="186"/>
    </location>
</feature>
<accession>A0A366IBC1</accession>
<reference evidence="8 9" key="1">
    <citation type="submission" date="2018-06" db="EMBL/GenBank/DDBJ databases">
        <title>Genomic Encyclopedia of Type Strains, Phase IV (KMG-IV): sequencing the most valuable type-strain genomes for metagenomic binning, comparative biology and taxonomic classification.</title>
        <authorList>
            <person name="Goeker M."/>
        </authorList>
    </citation>
    <scope>NUCLEOTIDE SEQUENCE [LARGE SCALE GENOMIC DNA]</scope>
    <source>
        <strain evidence="8 9">DSM 22112</strain>
    </source>
</reference>
<keyword evidence="4 6" id="KW-1133">Transmembrane helix</keyword>
<sequence>MRHKASELIYKFIKILPIIIIIVGIVVGFQFKDISVADIVNYTPENPFLAACILIGLYALKSISIIFPLIVLNISAGMLFSPFWAIMVNIIGSFVVSAIPYYIGRFMGRSIAMKVMRKHKKFDDMTKMPIVQNPWFYSYFLRVISILPGDLVSMLLGSIKLKFMPYILGSLLGIFPGMLAATFMGTAISDPTSPEFIIALVGTVLLSVVSYLIYHKWKKKH</sequence>
<dbReference type="AlphaFoldDB" id="A0A366IBC1"/>
<feature type="transmembrane region" description="Helical" evidence="6">
    <location>
        <begin position="196"/>
        <end position="214"/>
    </location>
</feature>
<proteinExistence type="inferred from homology"/>
<dbReference type="Pfam" id="PF09335">
    <property type="entry name" value="VTT_dom"/>
    <property type="match status" value="1"/>
</dbReference>
<comment type="subcellular location">
    <subcellularLocation>
        <location evidence="1 6">Cell membrane</location>
        <topology evidence="1 6">Multi-pass membrane protein</topology>
    </subcellularLocation>
</comment>
<evidence type="ECO:0000256" key="6">
    <source>
        <dbReference type="RuleBase" id="RU366058"/>
    </source>
</evidence>
<feature type="transmembrane region" description="Helical" evidence="6">
    <location>
        <begin position="12"/>
        <end position="31"/>
    </location>
</feature>
<evidence type="ECO:0000256" key="1">
    <source>
        <dbReference type="ARBA" id="ARBA00004651"/>
    </source>
</evidence>
<keyword evidence="9" id="KW-1185">Reference proteome</keyword>
<dbReference type="OrthoDB" id="1695917at2"/>
<evidence type="ECO:0000259" key="7">
    <source>
        <dbReference type="Pfam" id="PF09335"/>
    </source>
</evidence>
<keyword evidence="5 6" id="KW-0472">Membrane</keyword>
<comment type="caution">
    <text evidence="8">The sequence shown here is derived from an EMBL/GenBank/DDBJ whole genome shotgun (WGS) entry which is preliminary data.</text>
</comment>
<organism evidence="8 9">
    <name type="scientific">Alkalibaculum bacchi</name>
    <dbReference type="NCBI Taxonomy" id="645887"/>
    <lineage>
        <taxon>Bacteria</taxon>
        <taxon>Bacillati</taxon>
        <taxon>Bacillota</taxon>
        <taxon>Clostridia</taxon>
        <taxon>Eubacteriales</taxon>
        <taxon>Eubacteriaceae</taxon>
        <taxon>Alkalibaculum</taxon>
    </lineage>
</organism>
<keyword evidence="2 6" id="KW-1003">Cell membrane</keyword>
<feature type="transmembrane region" description="Helical" evidence="6">
    <location>
        <begin position="83"/>
        <end position="103"/>
    </location>
</feature>
<dbReference type="InterPro" id="IPR032816">
    <property type="entry name" value="VTT_dom"/>
</dbReference>
<dbReference type="GO" id="GO:0005886">
    <property type="term" value="C:plasma membrane"/>
    <property type="evidence" value="ECO:0007669"/>
    <property type="project" value="UniProtKB-SubCell"/>
</dbReference>
<dbReference type="RefSeq" id="WP_113920300.1">
    <property type="nucleotide sequence ID" value="NZ_QNRX01000006.1"/>
</dbReference>
<dbReference type="PANTHER" id="PTHR12677">
    <property type="entry name" value="GOLGI APPARATUS MEMBRANE PROTEIN TVP38-RELATED"/>
    <property type="match status" value="1"/>
</dbReference>
<evidence type="ECO:0000256" key="5">
    <source>
        <dbReference type="ARBA" id="ARBA00023136"/>
    </source>
</evidence>
<evidence type="ECO:0000256" key="4">
    <source>
        <dbReference type="ARBA" id="ARBA00022989"/>
    </source>
</evidence>
<gene>
    <name evidence="8" type="ORF">DES36_10679</name>
</gene>
<dbReference type="EMBL" id="QNRX01000006">
    <property type="protein sequence ID" value="RBP65968.1"/>
    <property type="molecule type" value="Genomic_DNA"/>
</dbReference>
<feature type="transmembrane region" description="Helical" evidence="6">
    <location>
        <begin position="47"/>
        <end position="71"/>
    </location>
</feature>
<evidence type="ECO:0000256" key="3">
    <source>
        <dbReference type="ARBA" id="ARBA00022692"/>
    </source>
</evidence>
<evidence type="ECO:0000313" key="9">
    <source>
        <dbReference type="Proteomes" id="UP000253490"/>
    </source>
</evidence>